<gene>
    <name evidence="15" type="ORF">V8G56_08770</name>
</gene>
<evidence type="ECO:0000256" key="2">
    <source>
        <dbReference type="ARBA" id="ARBA00022448"/>
    </source>
</evidence>
<sequence length="1079" mass="118657">MEKQKLIKILIVFFSIMVQQSFAQQTVKGTVTDQGGIPLAGVNIVEQGTSNGQITDFDGNYSISVLNADAALIFTYIGYTQQIIAVGIKDTINVTLEESLEQLGEVVITALGFAESSDELGYATSVVSSESITAAKETSVVNSLSGQTSGVRISRNSSDPGSGAYIQVRGISSIERNSQPLIVIDGVPMSNDVRGDSNDFAQQSRLNDINPNDIESLTVLKGASAAALWGTQALGGVIMITTKSGKFNQKMQVTYNTTYSSDVINVKYPLQSKFGQGTNGVFTPNNTYSWGDKISERSGGPDEFDTSGAYYIDQDGAFYYPIISKNSREIFDESNFDKVFQTGYFLENNLSLSAGNQFSSIYFSLSDFNQEGIIKNADYRRTTASVNVKHKLNEKSDLNASFKYMKTNSNRIRRGVSNNGLYLGLTRTPADFDISGYKGDYYASSTSAPISGRQRTYRRYLGESSSAVANNPLWTINEQENVSTVDRFIASVNYNLRPVEWLELIARAGIDKFIERGHEFYTPGAAATFVNGTQIKELATNSIFNMDYIAKASKTFNADFSGDILVGFNYNHKERVVEGNEINNFILYTDLADQILDVDNALPENRLVSSSFGSERTVAGYTAANFTAYDQVFINATLRSEWASTFGLNSDKPFYFPSASLAWQFSELDILPKEVLSFGKFRFSYAEVGVQPARYNTFPEYVSPTYSDQLGGGLGVGLYGNGGFVPSSSLGNPALKPERKKEFEIGTDLRFFKNKLKLNATYYANTINDILLNFPIAYSRGYSELYSNAASMENKGLELELGYNIFKSSDWNVNMSFLYSKNKNEVTSLVEGTESVRLDTGLNGVHNRAMIGQQHGILWGTRSLRDENGQIQYDANGFPVTDPVQGMIGDPNPDWQGSAIGAVSYKNFSLSFLFETSQGNDIFAGTKSTLVDYGRWISTGNEVSAAQNLLKFNGDVITAGTTFRGEIRNFGAGPVALTQEWYNGPGGFFGGNSELFIEDGSWTRLRELTLSYKLGKEATKSIGIDNLTFSLTGRNLFLWTKFEGNDPDTNVSGVSSSRGIDYYNNPSTKSYVFSLSVTF</sequence>
<reference evidence="15 16" key="1">
    <citation type="submission" date="2024-02" db="EMBL/GenBank/DDBJ databases">
        <title>A Gaetbulibacter species isolated from tidal flats and genomic insights of their niches.</title>
        <authorList>
            <person name="Ye Y."/>
        </authorList>
    </citation>
    <scope>NUCLEOTIDE SEQUENCE [LARGE SCALE GENOMIC DNA]</scope>
    <source>
        <strain evidence="15 16">KEM-8</strain>
    </source>
</reference>
<dbReference type="Pfam" id="PF13715">
    <property type="entry name" value="CarbopepD_reg_2"/>
    <property type="match status" value="1"/>
</dbReference>
<dbReference type="PROSITE" id="PS52016">
    <property type="entry name" value="TONB_DEPENDENT_REC_3"/>
    <property type="match status" value="1"/>
</dbReference>
<dbReference type="SUPFAM" id="SSF56935">
    <property type="entry name" value="Porins"/>
    <property type="match status" value="1"/>
</dbReference>
<evidence type="ECO:0000256" key="6">
    <source>
        <dbReference type="ARBA" id="ARBA00023077"/>
    </source>
</evidence>
<keyword evidence="16" id="KW-1185">Reference proteome</keyword>
<evidence type="ECO:0000256" key="10">
    <source>
        <dbReference type="PROSITE-ProRule" id="PRU01360"/>
    </source>
</evidence>
<evidence type="ECO:0000313" key="15">
    <source>
        <dbReference type="EMBL" id="MFH6768826.1"/>
    </source>
</evidence>
<dbReference type="Pfam" id="PF07715">
    <property type="entry name" value="Plug"/>
    <property type="match status" value="1"/>
</dbReference>
<dbReference type="EMBL" id="JBAWKC010000002">
    <property type="protein sequence ID" value="MFH6768826.1"/>
    <property type="molecule type" value="Genomic_DNA"/>
</dbReference>
<dbReference type="Gene3D" id="2.40.170.20">
    <property type="entry name" value="TonB-dependent receptor, beta-barrel domain"/>
    <property type="match status" value="1"/>
</dbReference>
<name>A0ABW7MPS8_9FLAO</name>
<dbReference type="InterPro" id="IPR023996">
    <property type="entry name" value="TonB-dep_OMP_SusC/RagA"/>
</dbReference>
<keyword evidence="7 10" id="KW-0472">Membrane</keyword>
<dbReference type="Proteomes" id="UP001610104">
    <property type="component" value="Unassembled WGS sequence"/>
</dbReference>
<dbReference type="PANTHER" id="PTHR30069">
    <property type="entry name" value="TONB-DEPENDENT OUTER MEMBRANE RECEPTOR"/>
    <property type="match status" value="1"/>
</dbReference>
<dbReference type="Gene3D" id="2.60.40.1120">
    <property type="entry name" value="Carboxypeptidase-like, regulatory domain"/>
    <property type="match status" value="1"/>
</dbReference>
<keyword evidence="8" id="KW-0675">Receptor</keyword>
<dbReference type="InterPro" id="IPR039426">
    <property type="entry name" value="TonB-dep_rcpt-like"/>
</dbReference>
<feature type="domain" description="TonB-dependent receptor-like beta-barrel" evidence="13">
    <location>
        <begin position="430"/>
        <end position="1036"/>
    </location>
</feature>
<dbReference type="Gene3D" id="2.170.130.10">
    <property type="entry name" value="TonB-dependent receptor, plug domain"/>
    <property type="match status" value="1"/>
</dbReference>
<keyword evidence="3 10" id="KW-1134">Transmembrane beta strand</keyword>
<proteinExistence type="inferred from homology"/>
<accession>A0ABW7MPS8</accession>
<evidence type="ECO:0000259" key="14">
    <source>
        <dbReference type="Pfam" id="PF07715"/>
    </source>
</evidence>
<dbReference type="Pfam" id="PF00593">
    <property type="entry name" value="TonB_dep_Rec_b-barrel"/>
    <property type="match status" value="1"/>
</dbReference>
<evidence type="ECO:0000256" key="5">
    <source>
        <dbReference type="ARBA" id="ARBA00022729"/>
    </source>
</evidence>
<evidence type="ECO:0000256" key="8">
    <source>
        <dbReference type="ARBA" id="ARBA00023170"/>
    </source>
</evidence>
<protein>
    <submittedName>
        <fullName evidence="15">SusC/RagA family TonB-linked outer membrane protein</fullName>
    </submittedName>
</protein>
<feature type="signal peptide" evidence="12">
    <location>
        <begin position="1"/>
        <end position="23"/>
    </location>
</feature>
<feature type="domain" description="TonB-dependent receptor plug" evidence="14">
    <location>
        <begin position="119"/>
        <end position="237"/>
    </location>
</feature>
<keyword evidence="4 10" id="KW-0812">Transmembrane</keyword>
<evidence type="ECO:0000256" key="9">
    <source>
        <dbReference type="ARBA" id="ARBA00023237"/>
    </source>
</evidence>
<evidence type="ECO:0000256" key="1">
    <source>
        <dbReference type="ARBA" id="ARBA00004571"/>
    </source>
</evidence>
<dbReference type="PANTHER" id="PTHR30069:SF29">
    <property type="entry name" value="HEMOGLOBIN AND HEMOGLOBIN-HAPTOGLOBIN-BINDING PROTEIN 1-RELATED"/>
    <property type="match status" value="1"/>
</dbReference>
<keyword evidence="5 12" id="KW-0732">Signal</keyword>
<dbReference type="NCBIfam" id="TIGR04057">
    <property type="entry name" value="SusC_RagA_signa"/>
    <property type="match status" value="1"/>
</dbReference>
<dbReference type="InterPro" id="IPR036942">
    <property type="entry name" value="Beta-barrel_TonB_sf"/>
</dbReference>
<comment type="similarity">
    <text evidence="10 11">Belongs to the TonB-dependent receptor family.</text>
</comment>
<comment type="caution">
    <text evidence="15">The sequence shown here is derived from an EMBL/GenBank/DDBJ whole genome shotgun (WGS) entry which is preliminary data.</text>
</comment>
<evidence type="ECO:0000256" key="7">
    <source>
        <dbReference type="ARBA" id="ARBA00023136"/>
    </source>
</evidence>
<dbReference type="InterPro" id="IPR012910">
    <property type="entry name" value="Plug_dom"/>
</dbReference>
<dbReference type="InterPro" id="IPR023997">
    <property type="entry name" value="TonB-dep_OMP_SusC/RagA_CS"/>
</dbReference>
<evidence type="ECO:0000259" key="13">
    <source>
        <dbReference type="Pfam" id="PF00593"/>
    </source>
</evidence>
<evidence type="ECO:0000313" key="16">
    <source>
        <dbReference type="Proteomes" id="UP001610104"/>
    </source>
</evidence>
<organism evidence="15 16">
    <name type="scientific">Gaetbulibacter aquiaggeris</name>
    <dbReference type="NCBI Taxonomy" id="1735373"/>
    <lineage>
        <taxon>Bacteria</taxon>
        <taxon>Pseudomonadati</taxon>
        <taxon>Bacteroidota</taxon>
        <taxon>Flavobacteriia</taxon>
        <taxon>Flavobacteriales</taxon>
        <taxon>Flavobacteriaceae</taxon>
        <taxon>Gaetbulibacter</taxon>
    </lineage>
</organism>
<keyword evidence="2 10" id="KW-0813">Transport</keyword>
<feature type="chain" id="PRO_5045380766" evidence="12">
    <location>
        <begin position="24"/>
        <end position="1079"/>
    </location>
</feature>
<dbReference type="InterPro" id="IPR037066">
    <property type="entry name" value="Plug_dom_sf"/>
</dbReference>
<keyword evidence="6 11" id="KW-0798">TonB box</keyword>
<evidence type="ECO:0000256" key="12">
    <source>
        <dbReference type="SAM" id="SignalP"/>
    </source>
</evidence>
<dbReference type="SUPFAM" id="SSF49464">
    <property type="entry name" value="Carboxypeptidase regulatory domain-like"/>
    <property type="match status" value="1"/>
</dbReference>
<keyword evidence="9 10" id="KW-0998">Cell outer membrane</keyword>
<dbReference type="NCBIfam" id="TIGR04056">
    <property type="entry name" value="OMP_RagA_SusC"/>
    <property type="match status" value="1"/>
</dbReference>
<dbReference type="RefSeq" id="WP_395438073.1">
    <property type="nucleotide sequence ID" value="NZ_JBAWKC010000002.1"/>
</dbReference>
<evidence type="ECO:0000256" key="3">
    <source>
        <dbReference type="ARBA" id="ARBA00022452"/>
    </source>
</evidence>
<comment type="subcellular location">
    <subcellularLocation>
        <location evidence="1 10">Cell outer membrane</location>
        <topology evidence="1 10">Multi-pass membrane protein</topology>
    </subcellularLocation>
</comment>
<evidence type="ECO:0000256" key="4">
    <source>
        <dbReference type="ARBA" id="ARBA00022692"/>
    </source>
</evidence>
<dbReference type="InterPro" id="IPR000531">
    <property type="entry name" value="Beta-barrel_TonB"/>
</dbReference>
<evidence type="ECO:0000256" key="11">
    <source>
        <dbReference type="RuleBase" id="RU003357"/>
    </source>
</evidence>
<dbReference type="InterPro" id="IPR008969">
    <property type="entry name" value="CarboxyPept-like_regulatory"/>
</dbReference>